<proteinExistence type="predicted"/>
<evidence type="ECO:0000256" key="1">
    <source>
        <dbReference type="SAM" id="Phobius"/>
    </source>
</evidence>
<keyword evidence="1" id="KW-0812">Transmembrane</keyword>
<dbReference type="EMBL" id="SBLC01000044">
    <property type="protein sequence ID" value="RWY37619.1"/>
    <property type="molecule type" value="Genomic_DNA"/>
</dbReference>
<keyword evidence="1" id="KW-0472">Membrane</keyword>
<name>A0A3S3U579_9RHOB</name>
<dbReference type="RefSeq" id="WP_164888921.1">
    <property type="nucleotide sequence ID" value="NZ_SBLC01000044.1"/>
</dbReference>
<keyword evidence="1" id="KW-1133">Transmembrane helix</keyword>
<evidence type="ECO:0000313" key="2">
    <source>
        <dbReference type="EMBL" id="RWY37619.1"/>
    </source>
</evidence>
<keyword evidence="3" id="KW-1185">Reference proteome</keyword>
<accession>A0A3S3U579</accession>
<organism evidence="2 3">
    <name type="scientific">Falsigemmobacter intermedius</name>
    <dbReference type="NCBI Taxonomy" id="1553448"/>
    <lineage>
        <taxon>Bacteria</taxon>
        <taxon>Pseudomonadati</taxon>
        <taxon>Pseudomonadota</taxon>
        <taxon>Alphaproteobacteria</taxon>
        <taxon>Rhodobacterales</taxon>
        <taxon>Paracoccaceae</taxon>
        <taxon>Falsigemmobacter</taxon>
    </lineage>
</organism>
<comment type="caution">
    <text evidence="2">The sequence shown here is derived from an EMBL/GenBank/DDBJ whole genome shotgun (WGS) entry which is preliminary data.</text>
</comment>
<feature type="transmembrane region" description="Helical" evidence="1">
    <location>
        <begin position="25"/>
        <end position="49"/>
    </location>
</feature>
<evidence type="ECO:0000313" key="3">
    <source>
        <dbReference type="Proteomes" id="UP000287168"/>
    </source>
</evidence>
<protein>
    <submittedName>
        <fullName evidence="2">Conjugal transfer protein TraN</fullName>
    </submittedName>
</protein>
<dbReference type="InterPro" id="IPR014121">
    <property type="entry name" value="TraN_Ftype"/>
</dbReference>
<reference evidence="2 3" key="1">
    <citation type="journal article" date="2015" name="Int. J. Syst. Evol. Microbiol.">
        <title>Gemmobacter intermedius sp. nov., isolated from a white stork (Ciconia ciconia).</title>
        <authorList>
            <person name="Kampfer P."/>
            <person name="Jerzak L."/>
            <person name="Wilharm G."/>
            <person name="Golke J."/>
            <person name="Busse H.J."/>
            <person name="Glaeser S.P."/>
        </authorList>
    </citation>
    <scope>NUCLEOTIDE SEQUENCE [LARGE SCALE GENOMIC DNA]</scope>
    <source>
        <strain evidence="2 3">119/4</strain>
    </source>
</reference>
<dbReference type="AlphaFoldDB" id="A0A3S3U579"/>
<gene>
    <name evidence="2" type="ORF">EP867_16935</name>
</gene>
<feature type="non-terminal residue" evidence="2">
    <location>
        <position position="1"/>
    </location>
</feature>
<dbReference type="Pfam" id="PF06986">
    <property type="entry name" value="F_T4SS_TraN"/>
    <property type="match status" value="1"/>
</dbReference>
<dbReference type="Proteomes" id="UP000287168">
    <property type="component" value="Unassembled WGS sequence"/>
</dbReference>
<sequence>GGGPAVANGALQQGTISLTSGAASVMSAVMTAYTVYALISVLVEVLFACSESEQELQVRKALRSTHEIGTWCSTKILGKCVKRKTGYCMFNSPLARIMNEQARLQLNIPWGPPENPDCRGITLAEFQNLDMERVDLSEWTGMLAASGMLDMSSTNIESMTGVGSTLGRAQEDLYPRENAIDRNLNRLDGIDLEGLRNDAVNDFGMGVVQ</sequence>